<dbReference type="EMBL" id="JBBKAK010000001">
    <property type="protein sequence ID" value="MEJ8668104.1"/>
    <property type="molecule type" value="Genomic_DNA"/>
</dbReference>
<dbReference type="Proteomes" id="UP001376459">
    <property type="component" value="Unassembled WGS sequence"/>
</dbReference>
<gene>
    <name evidence="1" type="ORF">WKI71_04560</name>
</gene>
<reference evidence="1 2" key="1">
    <citation type="submission" date="2024-03" db="EMBL/GenBank/DDBJ databases">
        <title>Novel Streptomyces species of biotechnological and ecological value are a feature of Machair soil.</title>
        <authorList>
            <person name="Prole J.R."/>
            <person name="Goodfellow M."/>
            <person name="Allenby N."/>
            <person name="Ward A.C."/>
        </authorList>
    </citation>
    <scope>NUCLEOTIDE SEQUENCE [LARGE SCALE GENOMIC DNA]</scope>
    <source>
        <strain evidence="1 2">MS1.AVA.1</strain>
    </source>
</reference>
<dbReference type="SUPFAM" id="SSF48498">
    <property type="entry name" value="Tetracyclin repressor-like, C-terminal domain"/>
    <property type="match status" value="1"/>
</dbReference>
<name>A0ABU8UGR7_9ACTN</name>
<protein>
    <recommendedName>
        <fullName evidence="3">TetR family transcriptional regulator</fullName>
    </recommendedName>
</protein>
<proteinExistence type="predicted"/>
<comment type="caution">
    <text evidence="1">The sequence shown here is derived from an EMBL/GenBank/DDBJ whole genome shotgun (WGS) entry which is preliminary data.</text>
</comment>
<accession>A0ABU8UGR7</accession>
<dbReference type="InterPro" id="IPR036271">
    <property type="entry name" value="Tet_transcr_reg_TetR-rel_C_sf"/>
</dbReference>
<sequence length="103" mass="11644">MGLLEQVAQVEPEFRDFRSRRADAFIRRNARGIADLQARGVADREVDPMMASRALSGMVSVMAYNAFVLAERQEEEGASADFEELVSTVTRLWANALRFPDHR</sequence>
<dbReference type="Gene3D" id="1.10.357.10">
    <property type="entry name" value="Tetracycline Repressor, domain 2"/>
    <property type="match status" value="1"/>
</dbReference>
<evidence type="ECO:0000313" key="1">
    <source>
        <dbReference type="EMBL" id="MEJ8668104.1"/>
    </source>
</evidence>
<organism evidence="1 2">
    <name type="scientific">Streptomyces machairae</name>
    <dbReference type="NCBI Taxonomy" id="3134109"/>
    <lineage>
        <taxon>Bacteria</taxon>
        <taxon>Bacillati</taxon>
        <taxon>Actinomycetota</taxon>
        <taxon>Actinomycetes</taxon>
        <taxon>Kitasatosporales</taxon>
        <taxon>Streptomycetaceae</taxon>
        <taxon>Streptomyces</taxon>
    </lineage>
</organism>
<keyword evidence="2" id="KW-1185">Reference proteome</keyword>
<evidence type="ECO:0008006" key="3">
    <source>
        <dbReference type="Google" id="ProtNLM"/>
    </source>
</evidence>
<evidence type="ECO:0000313" key="2">
    <source>
        <dbReference type="Proteomes" id="UP001376459"/>
    </source>
</evidence>